<organism evidence="2 3">
    <name type="scientific">Apostasia shenzhenica</name>
    <dbReference type="NCBI Taxonomy" id="1088818"/>
    <lineage>
        <taxon>Eukaryota</taxon>
        <taxon>Viridiplantae</taxon>
        <taxon>Streptophyta</taxon>
        <taxon>Embryophyta</taxon>
        <taxon>Tracheophyta</taxon>
        <taxon>Spermatophyta</taxon>
        <taxon>Magnoliopsida</taxon>
        <taxon>Liliopsida</taxon>
        <taxon>Asparagales</taxon>
        <taxon>Orchidaceae</taxon>
        <taxon>Apostasioideae</taxon>
        <taxon>Apostasia</taxon>
    </lineage>
</organism>
<dbReference type="InterPro" id="IPR050951">
    <property type="entry name" value="Retrovirus_Pol_polyprotein"/>
</dbReference>
<dbReference type="Gene3D" id="1.10.340.70">
    <property type="match status" value="1"/>
</dbReference>
<dbReference type="InterPro" id="IPR036397">
    <property type="entry name" value="RNaseH_sf"/>
</dbReference>
<dbReference type="InterPro" id="IPR012337">
    <property type="entry name" value="RNaseH-like_sf"/>
</dbReference>
<keyword evidence="3" id="KW-1185">Reference proteome</keyword>
<dbReference type="PROSITE" id="PS50994">
    <property type="entry name" value="INTEGRASE"/>
    <property type="match status" value="1"/>
</dbReference>
<dbReference type="Gene3D" id="3.30.420.10">
    <property type="entry name" value="Ribonuclease H-like superfamily/Ribonuclease H"/>
    <property type="match status" value="1"/>
</dbReference>
<dbReference type="Pfam" id="PF00665">
    <property type="entry name" value="rve"/>
    <property type="match status" value="1"/>
</dbReference>
<dbReference type="OrthoDB" id="786061at2759"/>
<sequence>MEAVHKGECGTHARGRSLIMRILCQGFFWSNIHKDAQAFVEKCSQCHYYADMHRQPISYLKPINSSWPFAVWGLDFLGPMPTTMRNYKWILVAVDYFTKWIEAKSLTQPTAQNVESFLWANIVCRYDILMVIITDNRTPFANQRVHDFCGKYQINLKYASIRHPHTNGKAEAANKNILNILKKRLDGAETRWPEELPGALWAYNTAPYKVTQESHFSLLFGMDTVIPVELEHSSPRVETTVNFNLEDLQT</sequence>
<evidence type="ECO:0000313" key="2">
    <source>
        <dbReference type="EMBL" id="PKA59801.1"/>
    </source>
</evidence>
<dbReference type="GO" id="GO:0003676">
    <property type="term" value="F:nucleic acid binding"/>
    <property type="evidence" value="ECO:0007669"/>
    <property type="project" value="InterPro"/>
</dbReference>
<accession>A0A2I0AW79</accession>
<dbReference type="PANTHER" id="PTHR37984">
    <property type="entry name" value="PROTEIN CBG26694"/>
    <property type="match status" value="1"/>
</dbReference>
<evidence type="ECO:0000313" key="3">
    <source>
        <dbReference type="Proteomes" id="UP000236161"/>
    </source>
</evidence>
<dbReference type="InterPro" id="IPR001584">
    <property type="entry name" value="Integrase_cat-core"/>
</dbReference>
<dbReference type="Proteomes" id="UP000236161">
    <property type="component" value="Unassembled WGS sequence"/>
</dbReference>
<dbReference type="EMBL" id="KZ451944">
    <property type="protein sequence ID" value="PKA59801.1"/>
    <property type="molecule type" value="Genomic_DNA"/>
</dbReference>
<evidence type="ECO:0000259" key="1">
    <source>
        <dbReference type="PROSITE" id="PS50994"/>
    </source>
</evidence>
<reference evidence="2 3" key="1">
    <citation type="journal article" date="2017" name="Nature">
        <title>The Apostasia genome and the evolution of orchids.</title>
        <authorList>
            <person name="Zhang G.Q."/>
            <person name="Liu K.W."/>
            <person name="Li Z."/>
            <person name="Lohaus R."/>
            <person name="Hsiao Y.Y."/>
            <person name="Niu S.C."/>
            <person name="Wang J.Y."/>
            <person name="Lin Y.C."/>
            <person name="Xu Q."/>
            <person name="Chen L.J."/>
            <person name="Yoshida K."/>
            <person name="Fujiwara S."/>
            <person name="Wang Z.W."/>
            <person name="Zhang Y.Q."/>
            <person name="Mitsuda N."/>
            <person name="Wang M."/>
            <person name="Liu G.H."/>
            <person name="Pecoraro L."/>
            <person name="Huang H.X."/>
            <person name="Xiao X.J."/>
            <person name="Lin M."/>
            <person name="Wu X.Y."/>
            <person name="Wu W.L."/>
            <person name="Chen Y.Y."/>
            <person name="Chang S.B."/>
            <person name="Sakamoto S."/>
            <person name="Ohme-Takagi M."/>
            <person name="Yagi M."/>
            <person name="Zeng S.J."/>
            <person name="Shen C.Y."/>
            <person name="Yeh C.M."/>
            <person name="Luo Y.B."/>
            <person name="Tsai W.C."/>
            <person name="Van de Peer Y."/>
            <person name="Liu Z.J."/>
        </authorList>
    </citation>
    <scope>NUCLEOTIDE SEQUENCE [LARGE SCALE GENOMIC DNA]</scope>
    <source>
        <strain evidence="3">cv. Shenzhen</strain>
        <tissue evidence="2">Stem</tissue>
    </source>
</reference>
<feature type="domain" description="Integrase catalytic" evidence="1">
    <location>
        <begin position="64"/>
        <end position="235"/>
    </location>
</feature>
<dbReference type="SUPFAM" id="SSF53098">
    <property type="entry name" value="Ribonuclease H-like"/>
    <property type="match status" value="1"/>
</dbReference>
<gene>
    <name evidence="2" type="ORF">AXF42_Ash011926</name>
</gene>
<dbReference type="GO" id="GO:0015074">
    <property type="term" value="P:DNA integration"/>
    <property type="evidence" value="ECO:0007669"/>
    <property type="project" value="InterPro"/>
</dbReference>
<name>A0A2I0AW79_9ASPA</name>
<dbReference type="AlphaFoldDB" id="A0A2I0AW79"/>
<protein>
    <recommendedName>
        <fullName evidence="1">Integrase catalytic domain-containing protein</fullName>
    </recommendedName>
</protein>
<proteinExistence type="predicted"/>
<dbReference type="PANTHER" id="PTHR37984:SF5">
    <property type="entry name" value="PROTEIN NYNRIN-LIKE"/>
    <property type="match status" value="1"/>
</dbReference>